<evidence type="ECO:0000313" key="3">
    <source>
        <dbReference type="EMBL" id="MBC5666725.1"/>
    </source>
</evidence>
<evidence type="ECO:0000313" key="4">
    <source>
        <dbReference type="Proteomes" id="UP000597877"/>
    </source>
</evidence>
<organism evidence="3 4">
    <name type="scientific">Eubacterium segne</name>
    <dbReference type="NCBI Taxonomy" id="2763045"/>
    <lineage>
        <taxon>Bacteria</taxon>
        <taxon>Bacillati</taxon>
        <taxon>Bacillota</taxon>
        <taxon>Clostridia</taxon>
        <taxon>Eubacteriales</taxon>
        <taxon>Eubacteriaceae</taxon>
        <taxon>Eubacterium</taxon>
    </lineage>
</organism>
<dbReference type="Proteomes" id="UP000597877">
    <property type="component" value="Unassembled WGS sequence"/>
</dbReference>
<dbReference type="EMBL" id="JACOOZ010000001">
    <property type="protein sequence ID" value="MBC5666725.1"/>
    <property type="molecule type" value="Genomic_DNA"/>
</dbReference>
<protein>
    <recommendedName>
        <fullName evidence="5">TrbC/VIRB2 family protein</fullName>
    </recommendedName>
</protein>
<sequence>MNLKNKVKKAGAAITSGMVLSLVSAGNVFAAKKADVKEVTSGVDIIEQIALAIAGGIGGIFFIMGIMDFAAGWSATDSTQQLAGIKKVIAGIMMMAVSAIVALFK</sequence>
<feature type="signal peptide" evidence="2">
    <location>
        <begin position="1"/>
        <end position="30"/>
    </location>
</feature>
<gene>
    <name evidence="3" type="ORF">H8S00_01775</name>
</gene>
<evidence type="ECO:0000256" key="1">
    <source>
        <dbReference type="SAM" id="Phobius"/>
    </source>
</evidence>
<keyword evidence="1" id="KW-0812">Transmembrane</keyword>
<comment type="caution">
    <text evidence="3">The sequence shown here is derived from an EMBL/GenBank/DDBJ whole genome shotgun (WGS) entry which is preliminary data.</text>
</comment>
<feature type="chain" id="PRO_5046343937" description="TrbC/VIRB2 family protein" evidence="2">
    <location>
        <begin position="31"/>
        <end position="105"/>
    </location>
</feature>
<feature type="transmembrane region" description="Helical" evidence="1">
    <location>
        <begin position="85"/>
        <end position="104"/>
    </location>
</feature>
<keyword evidence="1" id="KW-0472">Membrane</keyword>
<evidence type="ECO:0008006" key="5">
    <source>
        <dbReference type="Google" id="ProtNLM"/>
    </source>
</evidence>
<reference evidence="3 4" key="1">
    <citation type="submission" date="2020-08" db="EMBL/GenBank/DDBJ databases">
        <title>Genome public.</title>
        <authorList>
            <person name="Liu C."/>
            <person name="Sun Q."/>
        </authorList>
    </citation>
    <scope>NUCLEOTIDE SEQUENCE [LARGE SCALE GENOMIC DNA]</scope>
    <source>
        <strain evidence="3 4">BX4</strain>
    </source>
</reference>
<keyword evidence="4" id="KW-1185">Reference proteome</keyword>
<evidence type="ECO:0000256" key="2">
    <source>
        <dbReference type="SAM" id="SignalP"/>
    </source>
</evidence>
<keyword evidence="2" id="KW-0732">Signal</keyword>
<feature type="transmembrane region" description="Helical" evidence="1">
    <location>
        <begin position="49"/>
        <end position="73"/>
    </location>
</feature>
<name>A0ABR7EZE9_9FIRM</name>
<accession>A0ABR7EZE9</accession>
<keyword evidence="1" id="KW-1133">Transmembrane helix</keyword>
<proteinExistence type="predicted"/>
<dbReference type="RefSeq" id="WP_186839868.1">
    <property type="nucleotide sequence ID" value="NZ_JACOOZ010000001.1"/>
</dbReference>